<dbReference type="InterPro" id="IPR029063">
    <property type="entry name" value="SAM-dependent_MTases_sf"/>
</dbReference>
<protein>
    <recommendedName>
        <fullName evidence="1">Methyltransferase type 11 domain-containing protein</fullName>
    </recommendedName>
</protein>
<dbReference type="SUPFAM" id="SSF53335">
    <property type="entry name" value="S-adenosyl-L-methionine-dependent methyltransferases"/>
    <property type="match status" value="1"/>
</dbReference>
<dbReference type="AlphaFoldDB" id="A0A267MJU8"/>
<dbReference type="Pfam" id="PF08241">
    <property type="entry name" value="Methyltransf_11"/>
    <property type="match status" value="1"/>
</dbReference>
<dbReference type="GO" id="GO:0008757">
    <property type="term" value="F:S-adenosylmethionine-dependent methyltransferase activity"/>
    <property type="evidence" value="ECO:0007669"/>
    <property type="project" value="InterPro"/>
</dbReference>
<evidence type="ECO:0000313" key="2">
    <source>
        <dbReference type="EMBL" id="PAB59155.1"/>
    </source>
</evidence>
<dbReference type="CDD" id="cd02440">
    <property type="entry name" value="AdoMet_MTases"/>
    <property type="match status" value="1"/>
</dbReference>
<reference evidence="2 3" key="1">
    <citation type="submission" date="2017-06" db="EMBL/GenBank/DDBJ databases">
        <title>Draft genome sequence of anaerobic fermentative bacterium Anaeromicrobium sediminis DY2726D isolated from West Pacific Ocean sediments.</title>
        <authorList>
            <person name="Zeng X."/>
        </authorList>
    </citation>
    <scope>NUCLEOTIDE SEQUENCE [LARGE SCALE GENOMIC DNA]</scope>
    <source>
        <strain evidence="2 3">DY2726D</strain>
    </source>
</reference>
<dbReference type="InterPro" id="IPR013216">
    <property type="entry name" value="Methyltransf_11"/>
</dbReference>
<dbReference type="Gene3D" id="3.40.50.150">
    <property type="entry name" value="Vaccinia Virus protein VP39"/>
    <property type="match status" value="1"/>
</dbReference>
<dbReference type="EMBL" id="NIBG01000009">
    <property type="protein sequence ID" value="PAB59155.1"/>
    <property type="molecule type" value="Genomic_DNA"/>
</dbReference>
<comment type="caution">
    <text evidence="2">The sequence shown here is derived from an EMBL/GenBank/DDBJ whole genome shotgun (WGS) entry which is preliminary data.</text>
</comment>
<evidence type="ECO:0000259" key="1">
    <source>
        <dbReference type="Pfam" id="PF08241"/>
    </source>
</evidence>
<gene>
    <name evidence="2" type="ORF">CCE28_11595</name>
</gene>
<proteinExistence type="predicted"/>
<dbReference type="Proteomes" id="UP000216024">
    <property type="component" value="Unassembled WGS sequence"/>
</dbReference>
<accession>A0A267MJU8</accession>
<name>A0A267MJU8_9FIRM</name>
<evidence type="ECO:0000313" key="3">
    <source>
        <dbReference type="Proteomes" id="UP000216024"/>
    </source>
</evidence>
<dbReference type="OrthoDB" id="5344211at2"/>
<sequence length="515" mass="60923">MNNNNLIGGISECTYDTYSNILLVRGWFLDTEQIEKIVICRDNNENELGNAEMNQPRPDVFEKYPEHNERNSGWIFKKKLKNDILDSTIIIKIIKRSKEIKNIIKKVSIGKINPQDNNEITKEIRKDKERDNNDSYERYAKQLFYRAIFKTGNPLNDVDLNKIQQDEELFIILLLLKDPDILIYLSQTYSIEEELLNYIIDMDIKTYKDILLQNRAPRFEKLSERIINRLKVFKRNHDDINYLCDANKIKKDAFFDIGCLFGFSMISAKAIGFKESHGCEMDELVYQRADRIMEISKKTQNGNLKNNITKYYKCDFLDLNLSNNHYNLITAIDVLEHTPNLEKTICKIRNILNTNGLCYIYQGNYKSLEFVLSEPHYRLPLLTILPKKLVIDILLRLGKISSADRYVVTKWPEYRELNQLFNKYNLSSSFTLDGVSYTGRKRTILENNVIKSYKLRILQEADRQIYPILDLKEKKEVENIINNYFNELDRALETKNRETMLMYLKRNWDIILKKK</sequence>
<dbReference type="RefSeq" id="WP_095133885.1">
    <property type="nucleotide sequence ID" value="NZ_NIBG01000009.1"/>
</dbReference>
<organism evidence="2 3">
    <name type="scientific">Anaeromicrobium sediminis</name>
    <dbReference type="NCBI Taxonomy" id="1478221"/>
    <lineage>
        <taxon>Bacteria</taxon>
        <taxon>Bacillati</taxon>
        <taxon>Bacillota</taxon>
        <taxon>Clostridia</taxon>
        <taxon>Peptostreptococcales</taxon>
        <taxon>Thermotaleaceae</taxon>
        <taxon>Anaeromicrobium</taxon>
    </lineage>
</organism>
<keyword evidence="3" id="KW-1185">Reference proteome</keyword>
<feature type="domain" description="Methyltransferase type 11" evidence="1">
    <location>
        <begin position="256"/>
        <end position="360"/>
    </location>
</feature>